<comment type="caution">
    <text evidence="2">The sequence shown here is derived from an EMBL/GenBank/DDBJ whole genome shotgun (WGS) entry which is preliminary data.</text>
</comment>
<feature type="non-terminal residue" evidence="2">
    <location>
        <position position="1"/>
    </location>
</feature>
<feature type="non-terminal residue" evidence="2">
    <location>
        <position position="91"/>
    </location>
</feature>
<reference evidence="2" key="1">
    <citation type="journal article" date="2019" name="Sci. Rep.">
        <title>Draft genome of Tanacetum cinerariifolium, the natural source of mosquito coil.</title>
        <authorList>
            <person name="Yamashiro T."/>
            <person name="Shiraishi A."/>
            <person name="Satake H."/>
            <person name="Nakayama K."/>
        </authorList>
    </citation>
    <scope>NUCLEOTIDE SEQUENCE</scope>
</reference>
<feature type="region of interest" description="Disordered" evidence="1">
    <location>
        <begin position="1"/>
        <end position="22"/>
    </location>
</feature>
<feature type="compositionally biased region" description="Basic and acidic residues" evidence="1">
    <location>
        <begin position="13"/>
        <end position="22"/>
    </location>
</feature>
<proteinExistence type="predicted"/>
<organism evidence="2">
    <name type="scientific">Tanacetum cinerariifolium</name>
    <name type="common">Dalmatian daisy</name>
    <name type="synonym">Chrysanthemum cinerariifolium</name>
    <dbReference type="NCBI Taxonomy" id="118510"/>
    <lineage>
        <taxon>Eukaryota</taxon>
        <taxon>Viridiplantae</taxon>
        <taxon>Streptophyta</taxon>
        <taxon>Embryophyta</taxon>
        <taxon>Tracheophyta</taxon>
        <taxon>Spermatophyta</taxon>
        <taxon>Magnoliopsida</taxon>
        <taxon>eudicotyledons</taxon>
        <taxon>Gunneridae</taxon>
        <taxon>Pentapetalae</taxon>
        <taxon>asterids</taxon>
        <taxon>campanulids</taxon>
        <taxon>Asterales</taxon>
        <taxon>Asteraceae</taxon>
        <taxon>Asteroideae</taxon>
        <taxon>Anthemideae</taxon>
        <taxon>Anthemidinae</taxon>
        <taxon>Tanacetum</taxon>
    </lineage>
</organism>
<evidence type="ECO:0000256" key="1">
    <source>
        <dbReference type="SAM" id="MobiDB-lite"/>
    </source>
</evidence>
<sequence>SVQHPARTAHGRHREDRHAGRLRDALLARHSVALRSGVSADSGGGALRLLGAAAATSGPGPEHRHPRAGQGDRSDPASGALRLGRSRRVLP</sequence>
<dbReference type="AlphaFoldDB" id="A0A699X9L4"/>
<gene>
    <name evidence="2" type="ORF">Tci_928258</name>
</gene>
<feature type="region of interest" description="Disordered" evidence="1">
    <location>
        <begin position="51"/>
        <end position="91"/>
    </location>
</feature>
<name>A0A699X9L4_TANCI</name>
<dbReference type="EMBL" id="BKCJ011827728">
    <property type="protein sequence ID" value="GFD56289.1"/>
    <property type="molecule type" value="Genomic_DNA"/>
</dbReference>
<protein>
    <submittedName>
        <fullName evidence="2">Uncharacterized protein</fullName>
    </submittedName>
</protein>
<accession>A0A699X9L4</accession>
<evidence type="ECO:0000313" key="2">
    <source>
        <dbReference type="EMBL" id="GFD56289.1"/>
    </source>
</evidence>